<name>A0ABX5LP69_9BACT</name>
<dbReference type="Gene3D" id="2.60.40.10">
    <property type="entry name" value="Immunoglobulins"/>
    <property type="match status" value="1"/>
</dbReference>
<dbReference type="Proteomes" id="UP000245523">
    <property type="component" value="Unassembled WGS sequence"/>
</dbReference>
<dbReference type="InterPro" id="IPR032640">
    <property type="entry name" value="AMPK1_CBM"/>
</dbReference>
<dbReference type="EMBL" id="QGHD01000004">
    <property type="protein sequence ID" value="PWL03689.1"/>
    <property type="molecule type" value="Genomic_DNA"/>
</dbReference>
<keyword evidence="4" id="KW-1185">Reference proteome</keyword>
<feature type="compositionally biased region" description="Basic residues" evidence="1">
    <location>
        <begin position="7"/>
        <end position="17"/>
    </location>
</feature>
<feature type="region of interest" description="Disordered" evidence="1">
    <location>
        <begin position="1"/>
        <end position="32"/>
    </location>
</feature>
<reference evidence="3 4" key="1">
    <citation type="submission" date="2018-05" db="EMBL/GenBank/DDBJ databases">
        <title>Animal gut microbial communities from fecal samples from Wisconsin, USA.</title>
        <authorList>
            <person name="Neumann A."/>
        </authorList>
    </citation>
    <scope>NUCLEOTIDE SEQUENCE [LARGE SCALE GENOMIC DNA]</scope>
    <source>
        <strain evidence="3 4">UWS4</strain>
    </source>
</reference>
<dbReference type="InterPro" id="IPR014756">
    <property type="entry name" value="Ig_E-set"/>
</dbReference>
<dbReference type="CDD" id="cd02859">
    <property type="entry name" value="E_set_AMPKbeta_like_N"/>
    <property type="match status" value="1"/>
</dbReference>
<dbReference type="InterPro" id="IPR013783">
    <property type="entry name" value="Ig-like_fold"/>
</dbReference>
<dbReference type="RefSeq" id="WP_106197892.1">
    <property type="nucleotide sequence ID" value="NZ_JAXEIU010000059.1"/>
</dbReference>
<dbReference type="Pfam" id="PF16561">
    <property type="entry name" value="AMPK1_CBM"/>
    <property type="match status" value="1"/>
</dbReference>
<feature type="domain" description="AMP-activated protein kinase glycogen-binding" evidence="2">
    <location>
        <begin position="107"/>
        <end position="172"/>
    </location>
</feature>
<evidence type="ECO:0000313" key="3">
    <source>
        <dbReference type="EMBL" id="PWL03689.1"/>
    </source>
</evidence>
<proteinExistence type="predicted"/>
<dbReference type="SUPFAM" id="SSF81296">
    <property type="entry name" value="E set domains"/>
    <property type="match status" value="1"/>
</dbReference>
<comment type="caution">
    <text evidence="3">The sequence shown here is derived from an EMBL/GenBank/DDBJ whole genome shotgun (WGS) entry which is preliminary data.</text>
</comment>
<evidence type="ECO:0000256" key="1">
    <source>
        <dbReference type="SAM" id="MobiDB-lite"/>
    </source>
</evidence>
<organism evidence="3 4">
    <name type="scientific">Hallerella porci</name>
    <dbReference type="NCBI Taxonomy" id="1945871"/>
    <lineage>
        <taxon>Bacteria</taxon>
        <taxon>Pseudomonadati</taxon>
        <taxon>Fibrobacterota</taxon>
        <taxon>Fibrobacteria</taxon>
        <taxon>Fibrobacterales</taxon>
        <taxon>Fibrobacteraceae</taxon>
        <taxon>Hallerella</taxon>
    </lineage>
</organism>
<evidence type="ECO:0000313" key="4">
    <source>
        <dbReference type="Proteomes" id="UP000245523"/>
    </source>
</evidence>
<evidence type="ECO:0000259" key="2">
    <source>
        <dbReference type="Pfam" id="PF16561"/>
    </source>
</evidence>
<gene>
    <name evidence="3" type="ORF">B0H50_104113</name>
</gene>
<protein>
    <submittedName>
        <fullName evidence="3">AMP-activated protein kinase-like protein</fullName>
    </submittedName>
</protein>
<accession>A0ABX5LP69</accession>
<sequence>MSTQTKTVRKAPAKKAPAKAAKTAPKKETVAKAVKPAKVEKVANKAASKVAAKAAPKAAPKAVKLAKVEKTVAKVAKAPKAAKVVKAAPKAKKASKVELTEVVFSVYSPDSQKVEVAGEFNNWTPAAMTKGEQGVWTLKTSLAAGSYQYKFVFDGSWEIDQANPDRVPDGQGGENSVKNV</sequence>